<feature type="region of interest" description="Disordered" evidence="4">
    <location>
        <begin position="26"/>
        <end position="72"/>
    </location>
</feature>
<keyword evidence="3" id="KW-0378">Hydrolase</keyword>
<evidence type="ECO:0000256" key="5">
    <source>
        <dbReference type="SAM" id="Phobius"/>
    </source>
</evidence>
<dbReference type="AlphaFoldDB" id="A0A7R9WSD9"/>
<dbReference type="Pfam" id="PF00227">
    <property type="entry name" value="Proteasome"/>
    <property type="match status" value="2"/>
</dbReference>
<name>A0A7R9WSD9_9STRA</name>
<feature type="transmembrane region" description="Helical" evidence="5">
    <location>
        <begin position="7"/>
        <end position="25"/>
    </location>
</feature>
<accession>A0A7R9WSD9</accession>
<dbReference type="InterPro" id="IPR023333">
    <property type="entry name" value="Proteasome_suB-type"/>
</dbReference>
<organism evidence="6">
    <name type="scientific">Craspedostauros australis</name>
    <dbReference type="NCBI Taxonomy" id="1486917"/>
    <lineage>
        <taxon>Eukaryota</taxon>
        <taxon>Sar</taxon>
        <taxon>Stramenopiles</taxon>
        <taxon>Ochrophyta</taxon>
        <taxon>Bacillariophyta</taxon>
        <taxon>Bacillariophyceae</taxon>
        <taxon>Bacillariophycidae</taxon>
        <taxon>Naviculales</taxon>
        <taxon>Naviculaceae</taxon>
        <taxon>Craspedostauros</taxon>
    </lineage>
</organism>
<evidence type="ECO:0000313" key="6">
    <source>
        <dbReference type="EMBL" id="CAD8333794.1"/>
    </source>
</evidence>
<dbReference type="GO" id="GO:0005839">
    <property type="term" value="C:proteasome core complex"/>
    <property type="evidence" value="ECO:0007669"/>
    <property type="project" value="InterPro"/>
</dbReference>
<dbReference type="SUPFAM" id="SSF56235">
    <property type="entry name" value="N-terminal nucleophile aminohydrolases (Ntn hydrolases)"/>
    <property type="match status" value="2"/>
</dbReference>
<protein>
    <recommendedName>
        <fullName evidence="7">Proteasome endopeptidase complex</fullName>
    </recommendedName>
</protein>
<feature type="compositionally biased region" description="Acidic residues" evidence="4">
    <location>
        <begin position="127"/>
        <end position="138"/>
    </location>
</feature>
<feature type="compositionally biased region" description="Acidic residues" evidence="4">
    <location>
        <begin position="167"/>
        <end position="178"/>
    </location>
</feature>
<proteinExistence type="predicted"/>
<evidence type="ECO:0000256" key="1">
    <source>
        <dbReference type="ARBA" id="ARBA00022490"/>
    </source>
</evidence>
<keyword evidence="5" id="KW-0812">Transmembrane</keyword>
<dbReference type="PANTHER" id="PTHR32194:SF0">
    <property type="entry name" value="ATP-DEPENDENT PROTEASE SUBUNIT HSLV"/>
    <property type="match status" value="1"/>
</dbReference>
<dbReference type="InterPro" id="IPR029055">
    <property type="entry name" value="Ntn_hydrolases_N"/>
</dbReference>
<dbReference type="EMBL" id="HBEF01009372">
    <property type="protein sequence ID" value="CAD8333794.1"/>
    <property type="molecule type" value="Transcribed_RNA"/>
</dbReference>
<feature type="region of interest" description="Disordered" evidence="4">
    <location>
        <begin position="124"/>
        <end position="195"/>
    </location>
</feature>
<dbReference type="GO" id="GO:0005737">
    <property type="term" value="C:cytoplasm"/>
    <property type="evidence" value="ECO:0007669"/>
    <property type="project" value="TreeGrafter"/>
</dbReference>
<feature type="region of interest" description="Disordered" evidence="4">
    <location>
        <begin position="385"/>
        <end position="412"/>
    </location>
</feature>
<dbReference type="GO" id="GO:0008233">
    <property type="term" value="F:peptidase activity"/>
    <property type="evidence" value="ECO:0007669"/>
    <property type="project" value="UniProtKB-KW"/>
</dbReference>
<dbReference type="Gene3D" id="3.60.20.10">
    <property type="entry name" value="Glutamine Phosphoribosylpyrophosphate, subunit 1, domain 1"/>
    <property type="match status" value="2"/>
</dbReference>
<reference evidence="6" key="1">
    <citation type="submission" date="2021-01" db="EMBL/GenBank/DDBJ databases">
        <authorList>
            <person name="Corre E."/>
            <person name="Pelletier E."/>
            <person name="Niang G."/>
            <person name="Scheremetjew M."/>
            <person name="Finn R."/>
            <person name="Kale V."/>
            <person name="Holt S."/>
            <person name="Cochrane G."/>
            <person name="Meng A."/>
            <person name="Brown T."/>
            <person name="Cohen L."/>
        </authorList>
    </citation>
    <scope>NUCLEOTIDE SEQUENCE</scope>
    <source>
        <strain evidence="6">CCMP3328</strain>
    </source>
</reference>
<keyword evidence="5" id="KW-0472">Membrane</keyword>
<evidence type="ECO:0008006" key="7">
    <source>
        <dbReference type="Google" id="ProtNLM"/>
    </source>
</evidence>
<feature type="compositionally biased region" description="Basic and acidic residues" evidence="4">
    <location>
        <begin position="151"/>
        <end position="164"/>
    </location>
</feature>
<feature type="compositionally biased region" description="Basic and acidic residues" evidence="4">
    <location>
        <begin position="185"/>
        <end position="195"/>
    </location>
</feature>
<evidence type="ECO:0000256" key="3">
    <source>
        <dbReference type="ARBA" id="ARBA00022801"/>
    </source>
</evidence>
<sequence>MKSFETIVVYFVSLLAFGGHVWVGASRSPPSPQSSPQSFGFAATRGGHSNDQDDALSPAFLPGSMQTSRSGEVDMGTTLVAIKFRDGVIVGADTRTSVSGYVSNRLAHKITTLWDGQLDAPDLHVVDDDDTESQDIDDGMTTRTADEGSTSEDHKQKPPEHDTSSFENDDDEEDADDSDLPHVQGDVHDDRDHECGRDGDAVRLFVEEDLDPTGPGRSDEVTSCVVCRSGSAADTQWLARKARAKFQSRRWKYGVDPTLSEMAHYLRHVVTNASHELMASLICAGYDKVEKESFIYSILPGGTLLDEGSYSVSGSGSTFLMGHIDELASNRPFTQYDKHEAVGLVANLVMLAVARDGSSGGFVRVSIMTAEGIQYRTIAIPSSNGTEIKRQKKRNSSDLAGFAPPKRSNAKV</sequence>
<evidence type="ECO:0000256" key="4">
    <source>
        <dbReference type="SAM" id="MobiDB-lite"/>
    </source>
</evidence>
<gene>
    <name evidence="6" type="ORF">CAUS1442_LOCUS5899</name>
</gene>
<keyword evidence="2" id="KW-0645">Protease</keyword>
<dbReference type="PANTHER" id="PTHR32194">
    <property type="entry name" value="METALLOPROTEASE TLDD"/>
    <property type="match status" value="1"/>
</dbReference>
<keyword evidence="1" id="KW-0963">Cytoplasm</keyword>
<dbReference type="GO" id="GO:0051603">
    <property type="term" value="P:proteolysis involved in protein catabolic process"/>
    <property type="evidence" value="ECO:0007669"/>
    <property type="project" value="InterPro"/>
</dbReference>
<evidence type="ECO:0000256" key="2">
    <source>
        <dbReference type="ARBA" id="ARBA00022670"/>
    </source>
</evidence>
<dbReference type="InterPro" id="IPR001353">
    <property type="entry name" value="Proteasome_sua/b"/>
</dbReference>
<keyword evidence="5" id="KW-1133">Transmembrane helix</keyword>